<proteinExistence type="predicted"/>
<dbReference type="EMBL" id="MU266785">
    <property type="protein sequence ID" value="KAH7918449.1"/>
    <property type="molecule type" value="Genomic_DNA"/>
</dbReference>
<protein>
    <submittedName>
        <fullName evidence="1">Uncharacterized protein</fullName>
    </submittedName>
</protein>
<gene>
    <name evidence="1" type="ORF">BV22DRAFT_1051726</name>
</gene>
<reference evidence="1" key="1">
    <citation type="journal article" date="2021" name="New Phytol.">
        <title>Evolutionary innovations through gain and loss of genes in the ectomycorrhizal Boletales.</title>
        <authorList>
            <person name="Wu G."/>
            <person name="Miyauchi S."/>
            <person name="Morin E."/>
            <person name="Kuo A."/>
            <person name="Drula E."/>
            <person name="Varga T."/>
            <person name="Kohler A."/>
            <person name="Feng B."/>
            <person name="Cao Y."/>
            <person name="Lipzen A."/>
            <person name="Daum C."/>
            <person name="Hundley H."/>
            <person name="Pangilinan J."/>
            <person name="Johnson J."/>
            <person name="Barry K."/>
            <person name="LaButti K."/>
            <person name="Ng V."/>
            <person name="Ahrendt S."/>
            <person name="Min B."/>
            <person name="Choi I.G."/>
            <person name="Park H."/>
            <person name="Plett J.M."/>
            <person name="Magnuson J."/>
            <person name="Spatafora J.W."/>
            <person name="Nagy L.G."/>
            <person name="Henrissat B."/>
            <person name="Grigoriev I.V."/>
            <person name="Yang Z.L."/>
            <person name="Xu J."/>
            <person name="Martin F.M."/>
        </authorList>
    </citation>
    <scope>NUCLEOTIDE SEQUENCE</scope>
    <source>
        <strain evidence="1">KUC20120723A-06</strain>
    </source>
</reference>
<comment type="caution">
    <text evidence="1">The sequence shown here is derived from an EMBL/GenBank/DDBJ whole genome shotgun (WGS) entry which is preliminary data.</text>
</comment>
<evidence type="ECO:0000313" key="1">
    <source>
        <dbReference type="EMBL" id="KAH7918449.1"/>
    </source>
</evidence>
<accession>A0ACB8AYU1</accession>
<sequence length="450" mass="49739">MHWSQGVHSSRHGQGTLEGHLPVTAMLREIKNSVARPNPSLGGWESHQRVVSITKRKAEELEVVLESEVEVIEDFPMVIDVPEVETNPTPSINKNMKNQAPRTTSMTSVTIATAVPPSKKVKMELLTITLPTPRVLSSTSNVHGPPIQEVIKNHEDYCNDNLPVPTNSKWLKDYLNTVILWAGSQRNIFEIPEESMASTCQIIFDIVFPIVNYKINTNGYVFAITLQCVSEWKSNIGSTALALIIDFVTRVKSYLHQETAKQLLVKYIFVYGEMDEQNLAHPYHSDFILQLLSSTHLSAVKDYVDIPALGTVELAAGKDMQGVLVACIVVPKQALRFIRDGTIDVADVLASIARGKFAVKLPKVLNPATGKEASTPYHFAINNWHKEHTGYLSSINSKGEDTLEEIAGLAWDLLDKKPAGNGTHGGATESEADDRALICKTPPFSCWITH</sequence>
<keyword evidence="2" id="KW-1185">Reference proteome</keyword>
<dbReference type="Proteomes" id="UP000790709">
    <property type="component" value="Unassembled WGS sequence"/>
</dbReference>
<organism evidence="1 2">
    <name type="scientific">Leucogyrophana mollusca</name>
    <dbReference type="NCBI Taxonomy" id="85980"/>
    <lineage>
        <taxon>Eukaryota</taxon>
        <taxon>Fungi</taxon>
        <taxon>Dikarya</taxon>
        <taxon>Basidiomycota</taxon>
        <taxon>Agaricomycotina</taxon>
        <taxon>Agaricomycetes</taxon>
        <taxon>Agaricomycetidae</taxon>
        <taxon>Boletales</taxon>
        <taxon>Boletales incertae sedis</taxon>
        <taxon>Leucogyrophana</taxon>
    </lineage>
</organism>
<name>A0ACB8AYU1_9AGAM</name>
<evidence type="ECO:0000313" key="2">
    <source>
        <dbReference type="Proteomes" id="UP000790709"/>
    </source>
</evidence>